<dbReference type="WBParaSite" id="TREG1_20450.2">
    <property type="protein sequence ID" value="TREG1_20450.2"/>
    <property type="gene ID" value="TREG1_20450"/>
</dbReference>
<name>A0AA85JHF4_TRIRE</name>
<feature type="compositionally biased region" description="Basic and acidic residues" evidence="2">
    <location>
        <begin position="1"/>
        <end position="13"/>
    </location>
</feature>
<organism evidence="3 4">
    <name type="scientific">Trichobilharzia regenti</name>
    <name type="common">Nasal bird schistosome</name>
    <dbReference type="NCBI Taxonomy" id="157069"/>
    <lineage>
        <taxon>Eukaryota</taxon>
        <taxon>Metazoa</taxon>
        <taxon>Spiralia</taxon>
        <taxon>Lophotrochozoa</taxon>
        <taxon>Platyhelminthes</taxon>
        <taxon>Trematoda</taxon>
        <taxon>Digenea</taxon>
        <taxon>Strigeidida</taxon>
        <taxon>Schistosomatoidea</taxon>
        <taxon>Schistosomatidae</taxon>
        <taxon>Trichobilharzia</taxon>
    </lineage>
</organism>
<keyword evidence="3" id="KW-1185">Reference proteome</keyword>
<feature type="compositionally biased region" description="Polar residues" evidence="2">
    <location>
        <begin position="39"/>
        <end position="83"/>
    </location>
</feature>
<protein>
    <recommendedName>
        <fullName evidence="5">Coiled-coil domain-containing protein 181</fullName>
    </recommendedName>
</protein>
<evidence type="ECO:0000313" key="3">
    <source>
        <dbReference type="Proteomes" id="UP000050795"/>
    </source>
</evidence>
<evidence type="ECO:0000256" key="1">
    <source>
        <dbReference type="SAM" id="Coils"/>
    </source>
</evidence>
<evidence type="ECO:0008006" key="5">
    <source>
        <dbReference type="Google" id="ProtNLM"/>
    </source>
</evidence>
<feature type="compositionally biased region" description="Polar residues" evidence="2">
    <location>
        <begin position="252"/>
        <end position="271"/>
    </location>
</feature>
<reference evidence="4" key="2">
    <citation type="submission" date="2023-11" db="UniProtKB">
        <authorList>
            <consortium name="WormBaseParasite"/>
        </authorList>
    </citation>
    <scope>IDENTIFICATION</scope>
</reference>
<dbReference type="AlphaFoldDB" id="A0AA85JHF4"/>
<feature type="coiled-coil region" evidence="1">
    <location>
        <begin position="291"/>
        <end position="354"/>
    </location>
</feature>
<reference evidence="3" key="1">
    <citation type="submission" date="2022-06" db="EMBL/GenBank/DDBJ databases">
        <authorList>
            <person name="Berger JAMES D."/>
            <person name="Berger JAMES D."/>
        </authorList>
    </citation>
    <scope>NUCLEOTIDE SEQUENCE [LARGE SCALE GENOMIC DNA]</scope>
</reference>
<feature type="region of interest" description="Disordered" evidence="2">
    <location>
        <begin position="226"/>
        <end position="271"/>
    </location>
</feature>
<keyword evidence="1" id="KW-0175">Coiled coil</keyword>
<feature type="compositionally biased region" description="Polar residues" evidence="2">
    <location>
        <begin position="232"/>
        <end position="241"/>
    </location>
</feature>
<feature type="compositionally biased region" description="Acidic residues" evidence="2">
    <location>
        <begin position="97"/>
        <end position="106"/>
    </location>
</feature>
<accession>A0AA85JHF4</accession>
<evidence type="ECO:0000313" key="4">
    <source>
        <dbReference type="WBParaSite" id="TREG1_20450.2"/>
    </source>
</evidence>
<feature type="region of interest" description="Disordered" evidence="2">
    <location>
        <begin position="1"/>
        <end position="106"/>
    </location>
</feature>
<evidence type="ECO:0000256" key="2">
    <source>
        <dbReference type="SAM" id="MobiDB-lite"/>
    </source>
</evidence>
<dbReference type="Proteomes" id="UP000050795">
    <property type="component" value="Unassembled WGS sequence"/>
</dbReference>
<feature type="compositionally biased region" description="Polar residues" evidence="2">
    <location>
        <begin position="15"/>
        <end position="26"/>
    </location>
</feature>
<sequence>MPTELFEKNHGHPYESNTKCNNSIKTTCCDADDKEKNTTQDSYTTVNENNTGSKKSEINPLTSDFRIQNSSKSPELTSGQKQPHLSCEYGYSSSNISDDEIDDSDGSSEYIRKRVAELNAELLKEKQSSVEDYQKRKPRVNFHSQLVYSRTISENSYEDLCNSDRDEKYHLAQKEQNNDDTTDHKPNISMRSRDFGVIESATSKQEGISNVEKTNGPLNDNICVFAPKGDVTKTQKSQKPSSRTDNRRTIKKSNNIRTDQKNATPYNSSSLNNKIENQKIREKKFTEWLRNKSLQKRYEEEMRRRENEERNCLTVVHSRKACEKAFKQWLRRKNREAEEEVKRANERMKITRKLMRNHYNSQKLLQSIQKAGLFEILC</sequence>
<proteinExistence type="predicted"/>